<evidence type="ECO:0000256" key="1">
    <source>
        <dbReference type="SAM" id="Phobius"/>
    </source>
</evidence>
<dbReference type="EMBL" id="CP003368">
    <property type="protein sequence ID" value="AGB28549.1"/>
    <property type="molecule type" value="Genomic_DNA"/>
</dbReference>
<reference evidence="3" key="1">
    <citation type="submission" date="2012-02" db="EMBL/GenBank/DDBJ databases">
        <title>Complete sequence of chromosome 1 of Prevotella dentalis DSM 3688.</title>
        <authorList>
            <person name="Lucas S."/>
            <person name="Copeland A."/>
            <person name="Lapidus A."/>
            <person name="Glavina del Rio T."/>
            <person name="Dalin E."/>
            <person name="Tice H."/>
            <person name="Bruce D."/>
            <person name="Goodwin L."/>
            <person name="Pitluck S."/>
            <person name="Peters L."/>
            <person name="Mikhailova N."/>
            <person name="Chertkov O."/>
            <person name="Kyrpides N."/>
            <person name="Mavromatis K."/>
            <person name="Ivanova N."/>
            <person name="Brettin T."/>
            <person name="Detter J.C."/>
            <person name="Han C."/>
            <person name="Larimer F."/>
            <person name="Land M."/>
            <person name="Hauser L."/>
            <person name="Markowitz V."/>
            <person name="Cheng J.-F."/>
            <person name="Hugenholtz P."/>
            <person name="Woyke T."/>
            <person name="Wu D."/>
            <person name="Gronow S."/>
            <person name="Wellnitz S."/>
            <person name="Brambilla E."/>
            <person name="Klenk H.-P."/>
            <person name="Eisen J.A."/>
        </authorList>
    </citation>
    <scope>NUCLEOTIDE SEQUENCE [LARGE SCALE GENOMIC DNA]</scope>
    <source>
        <strain evidence="3">ATCC 49559 / DSM 3688 / JCM 13448 / NCTC 12043 / ES 2772</strain>
    </source>
</reference>
<dbReference type="Proteomes" id="UP000010862">
    <property type="component" value="Chromosome 1"/>
</dbReference>
<dbReference type="PATRIC" id="fig|908937.9.peg.1273"/>
<gene>
    <name evidence="2" type="ordered locus">Prede_1222</name>
</gene>
<keyword evidence="3" id="KW-1185">Reference proteome</keyword>
<proteinExistence type="predicted"/>
<keyword evidence="1" id="KW-1133">Transmembrane helix</keyword>
<dbReference type="HOGENOM" id="CLU_2131189_0_0_10"/>
<accession>L0JB84</accession>
<keyword evidence="1" id="KW-0472">Membrane</keyword>
<name>L0JB84_PREDD</name>
<organism evidence="2 3">
    <name type="scientific">Prevotella dentalis (strain ATCC 49559 / DSM 3688 / JCM 13448 / NCTC 12043 / ES 2772)</name>
    <name type="common">Mitsuokella dentalis</name>
    <dbReference type="NCBI Taxonomy" id="908937"/>
    <lineage>
        <taxon>Bacteria</taxon>
        <taxon>Pseudomonadati</taxon>
        <taxon>Bacteroidota</taxon>
        <taxon>Bacteroidia</taxon>
        <taxon>Bacteroidales</taxon>
        <taxon>Prevotellaceae</taxon>
        <taxon>Prevotella</taxon>
    </lineage>
</organism>
<dbReference type="KEGG" id="pdt:Prede_1222"/>
<feature type="transmembrane region" description="Helical" evidence="1">
    <location>
        <begin position="12"/>
        <end position="33"/>
    </location>
</feature>
<evidence type="ECO:0000313" key="2">
    <source>
        <dbReference type="EMBL" id="AGB28549.1"/>
    </source>
</evidence>
<keyword evidence="1" id="KW-0812">Transmembrane</keyword>
<protein>
    <submittedName>
        <fullName evidence="2">Uncharacterized protein</fullName>
    </submittedName>
</protein>
<evidence type="ECO:0000313" key="3">
    <source>
        <dbReference type="Proteomes" id="UP000010862"/>
    </source>
</evidence>
<sequence>MIRFKEYLERRARRAAFMSVCLAGLTGFGGLFLGSCANEDLGKEGGKEGDRNASVAFNVSEAQDDAQAAAKAMPGMPVTRAAFSEQLGMMNLMPEDLTTQKLDIKGAGKATLL</sequence>
<dbReference type="AlphaFoldDB" id="L0JB84"/>